<dbReference type="Gene3D" id="1.20.120.450">
    <property type="entry name" value="dinb family like domain"/>
    <property type="match status" value="1"/>
</dbReference>
<reference evidence="5" key="1">
    <citation type="submission" date="2016-10" db="EMBL/GenBank/DDBJ databases">
        <authorList>
            <person name="Varghese N."/>
            <person name="Submissions S."/>
        </authorList>
    </citation>
    <scope>NUCLEOTIDE SEQUENCE [LARGE SCALE GENOMIC DNA]</scope>
    <source>
        <strain evidence="5">DSM 21368</strain>
    </source>
</reference>
<dbReference type="InterPro" id="IPR034660">
    <property type="entry name" value="DinB/YfiT-like"/>
</dbReference>
<evidence type="ECO:0000259" key="3">
    <source>
        <dbReference type="Pfam" id="PF12867"/>
    </source>
</evidence>
<dbReference type="STRING" id="648782.SAMN04488554_4344"/>
<dbReference type="OrthoDB" id="3376896at2"/>
<dbReference type="InterPro" id="IPR024775">
    <property type="entry name" value="DinB-like"/>
</dbReference>
<feature type="transmembrane region" description="Helical" evidence="2">
    <location>
        <begin position="215"/>
        <end position="234"/>
    </location>
</feature>
<evidence type="ECO:0000313" key="4">
    <source>
        <dbReference type="EMBL" id="SEF00997.1"/>
    </source>
</evidence>
<dbReference type="AlphaFoldDB" id="A0A1H5NJK2"/>
<accession>A0A1H5NJK2</accession>
<keyword evidence="5" id="KW-1185">Reference proteome</keyword>
<dbReference type="Proteomes" id="UP000199220">
    <property type="component" value="Unassembled WGS sequence"/>
</dbReference>
<dbReference type="EMBL" id="FNTX01000002">
    <property type="protein sequence ID" value="SEF00997.1"/>
    <property type="molecule type" value="Genomic_DNA"/>
</dbReference>
<keyword evidence="2" id="KW-0472">Membrane</keyword>
<dbReference type="SUPFAM" id="SSF109854">
    <property type="entry name" value="DinB/YfiT-like putative metalloenzymes"/>
    <property type="match status" value="1"/>
</dbReference>
<protein>
    <submittedName>
        <fullName evidence="4">DinB superfamily protein</fullName>
    </submittedName>
</protein>
<proteinExistence type="predicted"/>
<keyword evidence="2" id="KW-1133">Transmembrane helix</keyword>
<feature type="domain" description="DinB-like" evidence="3">
    <location>
        <begin position="60"/>
        <end position="175"/>
    </location>
</feature>
<evidence type="ECO:0000256" key="1">
    <source>
        <dbReference type="SAM" id="MobiDB-lite"/>
    </source>
</evidence>
<name>A0A1H5NJK2_9MICO</name>
<gene>
    <name evidence="4" type="ORF">SAMN04488554_4344</name>
</gene>
<organism evidence="4 5">
    <name type="scientific">Ruania alba</name>
    <dbReference type="NCBI Taxonomy" id="648782"/>
    <lineage>
        <taxon>Bacteria</taxon>
        <taxon>Bacillati</taxon>
        <taxon>Actinomycetota</taxon>
        <taxon>Actinomycetes</taxon>
        <taxon>Micrococcales</taxon>
        <taxon>Ruaniaceae</taxon>
        <taxon>Ruania</taxon>
    </lineage>
</organism>
<dbReference type="RefSeq" id="WP_089775584.1">
    <property type="nucleotide sequence ID" value="NZ_FNTX01000002.1"/>
</dbReference>
<dbReference type="Pfam" id="PF12867">
    <property type="entry name" value="DinB_2"/>
    <property type="match status" value="1"/>
</dbReference>
<feature type="transmembrane region" description="Helical" evidence="2">
    <location>
        <begin position="275"/>
        <end position="293"/>
    </location>
</feature>
<feature type="region of interest" description="Disordered" evidence="1">
    <location>
        <begin position="179"/>
        <end position="207"/>
    </location>
</feature>
<feature type="transmembrane region" description="Helical" evidence="2">
    <location>
        <begin position="249"/>
        <end position="268"/>
    </location>
</feature>
<evidence type="ECO:0000256" key="2">
    <source>
        <dbReference type="SAM" id="Phobius"/>
    </source>
</evidence>
<keyword evidence="2" id="KW-0812">Transmembrane</keyword>
<sequence length="296" mass="32388">MPDDAADPAQIPPDTKDWTWVLERRCPDCGADVGALSLDQIPSAVRTQLEVWPVVLRRTEVAERPAPQTWSTLEYGAHVRDVLEVFIERLELLLTEDDPQFEDWDSDAAAAAGRYHEQDPAQVAEEIAERGRTLAAAVEAVPPEAAARPGRRSNGSVFTVTTLLQYLLHDLVHHAWDVTEGRPSRGDAPSTAEQTDDTSAEHPPPPTFARRHRRVIGIALAGLAFALSAAYLFWTPPQTDGDGLQAQVVRWSVPGCWALIGAASLCWAFDVRQKIATGMAYAALAAWVVYLGARVL</sequence>
<evidence type="ECO:0000313" key="5">
    <source>
        <dbReference type="Proteomes" id="UP000199220"/>
    </source>
</evidence>